<evidence type="ECO:0000313" key="2">
    <source>
        <dbReference type="EMBL" id="SFR18204.1"/>
    </source>
</evidence>
<dbReference type="PROSITE" id="PS50878">
    <property type="entry name" value="RT_POL"/>
    <property type="match status" value="1"/>
</dbReference>
<dbReference type="OrthoDB" id="9793236at2"/>
<dbReference type="Pfam" id="PF01348">
    <property type="entry name" value="Intron_maturas2"/>
    <property type="match status" value="1"/>
</dbReference>
<dbReference type="EMBL" id="FOYM01000054">
    <property type="protein sequence ID" value="SFR18204.1"/>
    <property type="molecule type" value="Genomic_DNA"/>
</dbReference>
<accession>A0A1I6EKB3</accession>
<name>A0A1I6EKB3_9FIRM</name>
<dbReference type="AlphaFoldDB" id="A0A1I6EKB3"/>
<feature type="domain" description="Reverse transcriptase" evidence="1">
    <location>
        <begin position="69"/>
        <end position="366"/>
    </location>
</feature>
<keyword evidence="2" id="KW-0808">Transferase</keyword>
<protein>
    <submittedName>
        <fullName evidence="2">Group II intron reverse transcriptase/maturase</fullName>
    </submittedName>
</protein>
<dbReference type="RefSeq" id="WP_092487835.1">
    <property type="nucleotide sequence ID" value="NZ_FOYM01000054.1"/>
</dbReference>
<dbReference type="SUPFAM" id="SSF56672">
    <property type="entry name" value="DNA/RNA polymerases"/>
    <property type="match status" value="1"/>
</dbReference>
<dbReference type="InterPro" id="IPR049030">
    <property type="entry name" value="AI2M-like_HNH"/>
</dbReference>
<dbReference type="PANTHER" id="PTHR34047:SF8">
    <property type="entry name" value="PROTEIN YKFC"/>
    <property type="match status" value="1"/>
</dbReference>
<dbReference type="InterPro" id="IPR024937">
    <property type="entry name" value="Domain_X"/>
</dbReference>
<dbReference type="GO" id="GO:0003964">
    <property type="term" value="F:RNA-directed DNA polymerase activity"/>
    <property type="evidence" value="ECO:0007669"/>
    <property type="project" value="UniProtKB-KW"/>
</dbReference>
<dbReference type="Pfam" id="PF00078">
    <property type="entry name" value="RVT_1"/>
    <property type="match status" value="1"/>
</dbReference>
<evidence type="ECO:0000259" key="1">
    <source>
        <dbReference type="PROSITE" id="PS50878"/>
    </source>
</evidence>
<dbReference type="Proteomes" id="UP000199584">
    <property type="component" value="Unassembled WGS sequence"/>
</dbReference>
<dbReference type="Pfam" id="PF21368">
    <property type="entry name" value="AI2M-like_HNH"/>
    <property type="match status" value="1"/>
</dbReference>
<reference evidence="3" key="1">
    <citation type="submission" date="2016-10" db="EMBL/GenBank/DDBJ databases">
        <authorList>
            <person name="Varghese N."/>
            <person name="Submissions S."/>
        </authorList>
    </citation>
    <scope>NUCLEOTIDE SEQUENCE [LARGE SCALE GENOMIC DNA]</scope>
    <source>
        <strain evidence="3">DSM 3669</strain>
    </source>
</reference>
<evidence type="ECO:0000313" key="3">
    <source>
        <dbReference type="Proteomes" id="UP000199584"/>
    </source>
</evidence>
<proteinExistence type="predicted"/>
<keyword evidence="2" id="KW-0548">Nucleotidyltransferase</keyword>
<gene>
    <name evidence="2" type="ORF">SAMN05660706_1542</name>
</gene>
<dbReference type="GO" id="GO:0006397">
    <property type="term" value="P:mRNA processing"/>
    <property type="evidence" value="ECO:0007669"/>
    <property type="project" value="InterPro"/>
</dbReference>
<dbReference type="InterPro" id="IPR000477">
    <property type="entry name" value="RT_dom"/>
</dbReference>
<keyword evidence="3" id="KW-1185">Reference proteome</keyword>
<dbReference type="PANTHER" id="PTHR34047">
    <property type="entry name" value="NUCLEAR INTRON MATURASE 1, MITOCHONDRIAL-RELATED"/>
    <property type="match status" value="1"/>
</dbReference>
<dbReference type="CDD" id="cd01651">
    <property type="entry name" value="RT_G2_intron"/>
    <property type="match status" value="1"/>
</dbReference>
<dbReference type="InterPro" id="IPR043502">
    <property type="entry name" value="DNA/RNA_pol_sf"/>
</dbReference>
<sequence>MRNPITVLNNLQSKACKEYYRYERLYRNLYNPEFYLIAYNNIYAKPGNMTKGIDGQTIDGISLSRINSLINKIKDHSYQPKPARRTYILKKNGKQRPLGIPSVDDKLVQEVVRMLLESIWDSIFMETSHGFRKNRSCHTALENIKNKYTGVKWFVEGDIKSFFDNIDHHVLVGLLRKRISDEYFIGLIWKFLKAGYMENWTFHGTYSGTPQGSILSPVLANIYLNELDNFMDEYKNNFNKGHKRKRNPEFRKLEGRKYWLKKKYARIWSSLSPDEKSKAKREIKAIEKAMMNTDYADPLDGQFKRVQYTRYADDFLVGVIGSKNDAEKLKSDIKEFLFRHLKLEMSDEKTLITNARKPARFLGYDIKIANNKTPVRNPQGNLVRVYDKRVKLYVPKEKWLKKLLDYKALKISYNSNHKEIWKSAHRKELINKTDIDILRQFNSEIRGLYNYYKMAHNVPVLHKFGYFMKYSMYKTYAAKYKTHISNIRHKFETNGIFCVKYSTKKGEKIHTLYNNGFRRVDYVKVENIDATPYVKPISIYSPAKRIRDGKCEICHTTDADIYIHHVRKLTTLTNNKMWENIMLSRNRKTLALCEKCHSNLHAGLLD</sequence>
<dbReference type="InterPro" id="IPR051083">
    <property type="entry name" value="GrpII_Intron_Splice-Mob/Def"/>
</dbReference>
<organism evidence="2 3">
    <name type="scientific">Desulfoscipio geothermicus DSM 3669</name>
    <dbReference type="NCBI Taxonomy" id="1121426"/>
    <lineage>
        <taxon>Bacteria</taxon>
        <taxon>Bacillati</taxon>
        <taxon>Bacillota</taxon>
        <taxon>Clostridia</taxon>
        <taxon>Eubacteriales</taxon>
        <taxon>Desulfallaceae</taxon>
        <taxon>Desulfoscipio</taxon>
    </lineage>
</organism>
<keyword evidence="2" id="KW-0695">RNA-directed DNA polymerase</keyword>